<evidence type="ECO:0000256" key="1">
    <source>
        <dbReference type="SAM" id="MobiDB-lite"/>
    </source>
</evidence>
<name>A0A7D8V6T2_VANHU</name>
<proteinExistence type="predicted"/>
<gene>
    <name evidence="2" type="ORF">VHUM_01839</name>
</gene>
<keyword evidence="3" id="KW-1185">Reference proteome</keyword>
<accession>A0A7D8V6T2</accession>
<feature type="region of interest" description="Disordered" evidence="1">
    <location>
        <begin position="190"/>
        <end position="212"/>
    </location>
</feature>
<dbReference type="EMBL" id="QKWK01000004">
    <property type="protein sequence ID" value="TXT11088.1"/>
    <property type="molecule type" value="Genomic_DNA"/>
</dbReference>
<feature type="compositionally biased region" description="Basic and acidic residues" evidence="1">
    <location>
        <begin position="200"/>
        <end position="212"/>
    </location>
</feature>
<sequence>MCRMWCLRKRVAVPTPQSEALARLRGEYNGGKTPAPASPSWTLADAVRAPFEALRVGISPYSIVYVKGTTEGVVGRYQEELEGDDGIYDFGALSRHAPADLARKSTGGFEWLDWGESGRMVHVPLLSVFGPVVNLPANVEKVFGAPFRVAAANKDVLTDGVHKRMVDRMVKDIQDGGALNILGKITNKWFPKTTPTASDNNKKKEQEPEGKE</sequence>
<protein>
    <submittedName>
        <fullName evidence="2">Uncharacterized protein</fullName>
    </submittedName>
</protein>
<dbReference type="AlphaFoldDB" id="A0A7D8V6T2"/>
<dbReference type="Proteomes" id="UP000473826">
    <property type="component" value="Unassembled WGS sequence"/>
</dbReference>
<dbReference type="OrthoDB" id="2575650at2759"/>
<reference evidence="2 3" key="1">
    <citation type="journal article" date="2019" name="PLoS Genet.">
        <title>Convergent evolution of linked mating-type loci in basidiomycete fungi.</title>
        <authorList>
            <person name="Sun S."/>
            <person name="Coelho M.A."/>
            <person name="Heitman J."/>
            <person name="Nowrousian M."/>
        </authorList>
    </citation>
    <scope>NUCLEOTIDE SEQUENCE [LARGE SCALE GENOMIC DNA]</scope>
    <source>
        <strain evidence="2 3">CBS 4282</strain>
    </source>
</reference>
<organism evidence="2 3">
    <name type="scientific">Vanrija humicola</name>
    <name type="common">Yeast</name>
    <name type="synonym">Cryptococcus humicola</name>
    <dbReference type="NCBI Taxonomy" id="5417"/>
    <lineage>
        <taxon>Eukaryota</taxon>
        <taxon>Fungi</taxon>
        <taxon>Dikarya</taxon>
        <taxon>Basidiomycota</taxon>
        <taxon>Agaricomycotina</taxon>
        <taxon>Tremellomycetes</taxon>
        <taxon>Trichosporonales</taxon>
        <taxon>Trichosporonaceae</taxon>
        <taxon>Vanrija</taxon>
    </lineage>
</organism>
<evidence type="ECO:0000313" key="3">
    <source>
        <dbReference type="Proteomes" id="UP000473826"/>
    </source>
</evidence>
<evidence type="ECO:0000313" key="2">
    <source>
        <dbReference type="EMBL" id="TXT11088.1"/>
    </source>
</evidence>
<comment type="caution">
    <text evidence="2">The sequence shown here is derived from an EMBL/GenBank/DDBJ whole genome shotgun (WGS) entry which is preliminary data.</text>
</comment>